<dbReference type="Proteomes" id="UP000664495">
    <property type="component" value="Unassembled WGS sequence"/>
</dbReference>
<dbReference type="RefSeq" id="WP_207107230.1">
    <property type="nucleotide sequence ID" value="NZ_JAFLVR010000008.1"/>
</dbReference>
<organism evidence="1 2">
    <name type="scientific">Candidatus Enterococcus murrayae</name>
    <dbReference type="NCBI Taxonomy" id="2815321"/>
    <lineage>
        <taxon>Bacteria</taxon>
        <taxon>Bacillati</taxon>
        <taxon>Bacillota</taxon>
        <taxon>Bacilli</taxon>
        <taxon>Lactobacillales</taxon>
        <taxon>Enterococcaceae</taxon>
        <taxon>Enterococcus</taxon>
    </lineage>
</organism>
<comment type="caution">
    <text evidence="1">The sequence shown here is derived from an EMBL/GenBank/DDBJ whole genome shotgun (WGS) entry which is preliminary data.</text>
</comment>
<reference evidence="1 2" key="1">
    <citation type="submission" date="2021-03" db="EMBL/GenBank/DDBJ databases">
        <title>Enterococcal diversity collection.</title>
        <authorList>
            <person name="Gilmore M.S."/>
            <person name="Schwartzman J."/>
            <person name="Van Tyne D."/>
            <person name="Martin M."/>
            <person name="Earl A.M."/>
            <person name="Manson A.L."/>
            <person name="Straub T."/>
            <person name="Salamzade R."/>
            <person name="Saavedra J."/>
            <person name="Lebreton F."/>
            <person name="Prichula J."/>
            <person name="Schaufler K."/>
            <person name="Gaca A."/>
            <person name="Sgardioli B."/>
            <person name="Wagenaar J."/>
            <person name="Strong T."/>
        </authorList>
    </citation>
    <scope>NUCLEOTIDE SEQUENCE [LARGE SCALE GENOMIC DNA]</scope>
    <source>
        <strain evidence="1 2">MJM16</strain>
    </source>
</reference>
<proteinExistence type="predicted"/>
<keyword evidence="2" id="KW-1185">Reference proteome</keyword>
<name>A0ABS3HD91_9ENTE</name>
<accession>A0ABS3HD91</accession>
<dbReference type="EMBL" id="JAFLVR010000008">
    <property type="protein sequence ID" value="MBO0451422.1"/>
    <property type="molecule type" value="Genomic_DNA"/>
</dbReference>
<gene>
    <name evidence="1" type="ORF">JZO85_04025</name>
</gene>
<evidence type="ECO:0000313" key="1">
    <source>
        <dbReference type="EMBL" id="MBO0451422.1"/>
    </source>
</evidence>
<evidence type="ECO:0000313" key="2">
    <source>
        <dbReference type="Proteomes" id="UP000664495"/>
    </source>
</evidence>
<protein>
    <submittedName>
        <fullName evidence="1">Uncharacterized protein</fullName>
    </submittedName>
</protein>
<sequence length="83" mass="9554">MNEHDIVPPIQPNDFIDPVKNEQQAMQSVTLEDRQQHVGIKEIKNKNNEDILVVVAEPKPVSIDLEKDLLMKEKRRDKGVIVD</sequence>